<sequence>VSQISSSDAFYKYCNIRYLEKKTTIAELLIFELQFYEELTEAAKKKHSQCIKLLSDLSNTSYRSKIKKVNESLFNDFEKKNFCEPVNNPKPKEIVIEANKNLWLIKQQLEEKKAQKIVQVMDQSNISRRK</sequence>
<name>A0ABN7VL08_GIGMA</name>
<dbReference type="Proteomes" id="UP000789901">
    <property type="component" value="Unassembled WGS sequence"/>
</dbReference>
<protein>
    <submittedName>
        <fullName evidence="1">10992_t:CDS:1</fullName>
    </submittedName>
</protein>
<accession>A0ABN7VL08</accession>
<evidence type="ECO:0000313" key="2">
    <source>
        <dbReference type="Proteomes" id="UP000789901"/>
    </source>
</evidence>
<comment type="caution">
    <text evidence="1">The sequence shown here is derived from an EMBL/GenBank/DDBJ whole genome shotgun (WGS) entry which is preliminary data.</text>
</comment>
<proteinExistence type="predicted"/>
<gene>
    <name evidence="1" type="ORF">GMARGA_LOCUS20033</name>
</gene>
<evidence type="ECO:0000313" key="1">
    <source>
        <dbReference type="EMBL" id="CAG8783257.1"/>
    </source>
</evidence>
<feature type="non-terminal residue" evidence="1">
    <location>
        <position position="1"/>
    </location>
</feature>
<dbReference type="EMBL" id="CAJVQB010017217">
    <property type="protein sequence ID" value="CAG8783257.1"/>
    <property type="molecule type" value="Genomic_DNA"/>
</dbReference>
<keyword evidence="2" id="KW-1185">Reference proteome</keyword>
<organism evidence="1 2">
    <name type="scientific">Gigaspora margarita</name>
    <dbReference type="NCBI Taxonomy" id="4874"/>
    <lineage>
        <taxon>Eukaryota</taxon>
        <taxon>Fungi</taxon>
        <taxon>Fungi incertae sedis</taxon>
        <taxon>Mucoromycota</taxon>
        <taxon>Glomeromycotina</taxon>
        <taxon>Glomeromycetes</taxon>
        <taxon>Diversisporales</taxon>
        <taxon>Gigasporaceae</taxon>
        <taxon>Gigaspora</taxon>
    </lineage>
</organism>
<reference evidence="1 2" key="1">
    <citation type="submission" date="2021-06" db="EMBL/GenBank/DDBJ databases">
        <authorList>
            <person name="Kallberg Y."/>
            <person name="Tangrot J."/>
            <person name="Rosling A."/>
        </authorList>
    </citation>
    <scope>NUCLEOTIDE SEQUENCE [LARGE SCALE GENOMIC DNA]</scope>
    <source>
        <strain evidence="1 2">120-4 pot B 10/14</strain>
    </source>
</reference>